<organism evidence="1 2">
    <name type="scientific">Runella rosea</name>
    <dbReference type="NCBI Taxonomy" id="2259595"/>
    <lineage>
        <taxon>Bacteria</taxon>
        <taxon>Pseudomonadati</taxon>
        <taxon>Bacteroidota</taxon>
        <taxon>Cytophagia</taxon>
        <taxon>Cytophagales</taxon>
        <taxon>Spirosomataceae</taxon>
        <taxon>Runella</taxon>
    </lineage>
</organism>
<protein>
    <submittedName>
        <fullName evidence="1">Uncharacterized protein</fullName>
    </submittedName>
</protein>
<dbReference type="Proteomes" id="UP000251993">
    <property type="component" value="Chromosome"/>
</dbReference>
<reference evidence="1 2" key="1">
    <citation type="submission" date="2018-07" db="EMBL/GenBank/DDBJ databases">
        <title>Genome sequencing of Runella.</title>
        <authorList>
            <person name="Baek M.-G."/>
            <person name="Yi H."/>
        </authorList>
    </citation>
    <scope>NUCLEOTIDE SEQUENCE [LARGE SCALE GENOMIC DNA]</scope>
    <source>
        <strain evidence="1 2">HYN0085</strain>
    </source>
</reference>
<name>A0A344TIR5_9BACT</name>
<dbReference type="OrthoDB" id="9817010at2"/>
<sequence>MPRTKNKMHSPYYMGAMAKYCDLAIGGHPSARPTGEEQAAWFAKHLRKKGEQGADWEVPGVESLKKVYCKMRRSPWSCSFDESTLNKVCGMIGKDVEFADFETYEDFKKWMGEPPNGDENWLAIIARERIQQLFEETEKQKLLIRNAENTARSLTFDIEKIEQYFAVGNLSALEANKYAKFQKKQLEQLEKLADFAIQEIATESFIKAFNTVFVYDNNKIITITLTAKLWNFAWKIDQHLKGLVKPSPEMLRYMLDLKCNLMKTAGAMDKNEIAQQLNREFLELIDETAPRNTFDLSPLILYHLGNCFINPHFYHLNPAYHPNVDELISQKSHSPLYYYLLGIIQYYRGRQFYAAAVQNLHHALEHWSKTELNKSVEAGHAYYLLSKIQQEMGYFGESISLSEKANVILCNVAEMDTFIENHSVSAKKNAHNIEKEHR</sequence>
<dbReference type="AlphaFoldDB" id="A0A344TIR5"/>
<dbReference type="SUPFAM" id="SSF48452">
    <property type="entry name" value="TPR-like"/>
    <property type="match status" value="1"/>
</dbReference>
<gene>
    <name evidence="1" type="ORF">DR864_12605</name>
</gene>
<accession>A0A344TIR5</accession>
<proteinExistence type="predicted"/>
<dbReference type="KEGG" id="run:DR864_12605"/>
<keyword evidence="2" id="KW-1185">Reference proteome</keyword>
<evidence type="ECO:0000313" key="1">
    <source>
        <dbReference type="EMBL" id="AXE18536.1"/>
    </source>
</evidence>
<evidence type="ECO:0000313" key="2">
    <source>
        <dbReference type="Proteomes" id="UP000251993"/>
    </source>
</evidence>
<dbReference type="InterPro" id="IPR011990">
    <property type="entry name" value="TPR-like_helical_dom_sf"/>
</dbReference>
<dbReference type="EMBL" id="CP030850">
    <property type="protein sequence ID" value="AXE18536.1"/>
    <property type="molecule type" value="Genomic_DNA"/>
</dbReference>